<organism evidence="1 2">
    <name type="scientific">Candidatus Kerfeldbacteria bacterium RIFCSPLOWO2_01_FULL_48_11</name>
    <dbReference type="NCBI Taxonomy" id="1798543"/>
    <lineage>
        <taxon>Bacteria</taxon>
        <taxon>Candidatus Kerfeldiibacteriota</taxon>
    </lineage>
</organism>
<evidence type="ECO:0000313" key="1">
    <source>
        <dbReference type="EMBL" id="OGY83085.1"/>
    </source>
</evidence>
<accession>A0A1G2B2A3</accession>
<dbReference type="AlphaFoldDB" id="A0A1G2B2A3"/>
<evidence type="ECO:0008006" key="3">
    <source>
        <dbReference type="Google" id="ProtNLM"/>
    </source>
</evidence>
<gene>
    <name evidence="1" type="ORF">A2898_02275</name>
</gene>
<evidence type="ECO:0000313" key="2">
    <source>
        <dbReference type="Proteomes" id="UP000179164"/>
    </source>
</evidence>
<comment type="caution">
    <text evidence="1">The sequence shown here is derived from an EMBL/GenBank/DDBJ whole genome shotgun (WGS) entry which is preliminary data.</text>
</comment>
<protein>
    <recommendedName>
        <fullName evidence="3">2'-5' RNA ligase</fullName>
    </recommendedName>
</protein>
<reference evidence="1 2" key="1">
    <citation type="journal article" date="2016" name="Nat. Commun.">
        <title>Thousands of microbial genomes shed light on interconnected biogeochemical processes in an aquifer system.</title>
        <authorList>
            <person name="Anantharaman K."/>
            <person name="Brown C.T."/>
            <person name="Hug L.A."/>
            <person name="Sharon I."/>
            <person name="Castelle C.J."/>
            <person name="Probst A.J."/>
            <person name="Thomas B.C."/>
            <person name="Singh A."/>
            <person name="Wilkins M.J."/>
            <person name="Karaoz U."/>
            <person name="Brodie E.L."/>
            <person name="Williams K.H."/>
            <person name="Hubbard S.S."/>
            <person name="Banfield J.F."/>
        </authorList>
    </citation>
    <scope>NUCLEOTIDE SEQUENCE [LARGE SCALE GENOMIC DNA]</scope>
</reference>
<dbReference type="EMBL" id="MHKE01000015">
    <property type="protein sequence ID" value="OGY83085.1"/>
    <property type="molecule type" value="Genomic_DNA"/>
</dbReference>
<dbReference type="SUPFAM" id="SSF55144">
    <property type="entry name" value="LigT-like"/>
    <property type="match status" value="1"/>
</dbReference>
<dbReference type="Pfam" id="PF13563">
    <property type="entry name" value="2_5_RNA_ligase2"/>
    <property type="match status" value="1"/>
</dbReference>
<dbReference type="STRING" id="1798543.A2898_02275"/>
<dbReference type="InterPro" id="IPR009097">
    <property type="entry name" value="Cyclic_Pdiesterase"/>
</dbReference>
<proteinExistence type="predicted"/>
<dbReference type="Gene3D" id="3.90.1140.10">
    <property type="entry name" value="Cyclic phosphodiesterase"/>
    <property type="match status" value="1"/>
</dbReference>
<sequence length="202" mass="22911">MPGEILAVDVAILLEGELRELAIQLNREIRNSNPNSYELGDDKKPHITLGMGFVTEHDVDRFVNALNASLKDQTSVDARFLGIEILDGGRHSDMKLEKTEELVSLHKRIMEVLAPFETTYLGDAAGYVLDEGETPSERSIHYQQEYRKLRSFEHYRPHVTIGKGSPITKDVPPQIYTQHRIGLCQMGAHGNCRRIIHGWRLP</sequence>
<name>A0A1G2B2A3_9BACT</name>
<dbReference type="Proteomes" id="UP000179164">
    <property type="component" value="Unassembled WGS sequence"/>
</dbReference>